<evidence type="ECO:0000313" key="3">
    <source>
        <dbReference type="Proteomes" id="UP000050996"/>
    </source>
</evidence>
<gene>
    <name evidence="2" type="ORF">AN957_06875</name>
</gene>
<dbReference type="PATRIC" id="fig|1637975.4.peg.1084"/>
<dbReference type="Proteomes" id="UP000050996">
    <property type="component" value="Unassembled WGS sequence"/>
</dbReference>
<evidence type="ECO:0000313" key="2">
    <source>
        <dbReference type="EMBL" id="KQL18328.1"/>
    </source>
</evidence>
<keyword evidence="3" id="KW-1185">Reference proteome</keyword>
<comment type="caution">
    <text evidence="2">The sequence shown here is derived from an EMBL/GenBank/DDBJ whole genome shotgun (WGS) entry which is preliminary data.</text>
</comment>
<feature type="region of interest" description="Disordered" evidence="1">
    <location>
        <begin position="89"/>
        <end position="109"/>
    </location>
</feature>
<evidence type="ECO:0000256" key="1">
    <source>
        <dbReference type="SAM" id="MobiDB-lite"/>
    </source>
</evidence>
<dbReference type="RefSeq" id="WP_056683024.1">
    <property type="nucleotide sequence ID" value="NZ_CP041305.1"/>
</dbReference>
<name>A0A0Q3QL43_9BACI</name>
<dbReference type="AlphaFoldDB" id="A0A0Q3QL43"/>
<sequence>MDKKELIQVLATIESVYPQVKISDEMVFMWLRVMKEMDFTLVMQKLTAHIAKHPFPPVLAEITVFQERENHFLQQTKQWEQEGRERIVRDQQLARRKPTPDWLSPSIRK</sequence>
<dbReference type="Gene3D" id="1.10.8.200">
    <property type="entry name" value="Replisome organizer (g39p helicase loader/inhibitor protein)"/>
    <property type="match status" value="1"/>
</dbReference>
<accession>A0A0Q3QL43</accession>
<proteinExistence type="predicted"/>
<dbReference type="EMBL" id="LJIX01000006">
    <property type="protein sequence ID" value="KQL18328.1"/>
    <property type="molecule type" value="Genomic_DNA"/>
</dbReference>
<protein>
    <submittedName>
        <fullName evidence="2">Uncharacterized protein</fullName>
    </submittedName>
</protein>
<reference evidence="2 3" key="1">
    <citation type="submission" date="2015-09" db="EMBL/GenBank/DDBJ databases">
        <title>Genome sequencing project for genomic taxonomy and phylogenomics of Bacillus-like bacteria.</title>
        <authorList>
            <person name="Liu B."/>
            <person name="Wang J."/>
            <person name="Zhu Y."/>
            <person name="Liu G."/>
            <person name="Chen Q."/>
            <person name="Chen Z."/>
            <person name="Lan J."/>
            <person name="Che J."/>
            <person name="Ge C."/>
            <person name="Shi H."/>
            <person name="Pan Z."/>
            <person name="Liu X."/>
        </authorList>
    </citation>
    <scope>NUCLEOTIDE SEQUENCE [LARGE SCALE GENOMIC DNA]</scope>
    <source>
        <strain evidence="2 3">FJAT-18043</strain>
    </source>
</reference>
<organism evidence="2 3">
    <name type="scientific">Cytobacillus solani</name>
    <dbReference type="NCBI Taxonomy" id="1637975"/>
    <lineage>
        <taxon>Bacteria</taxon>
        <taxon>Bacillati</taxon>
        <taxon>Bacillota</taxon>
        <taxon>Bacilli</taxon>
        <taxon>Bacillales</taxon>
        <taxon>Bacillaceae</taxon>
        <taxon>Cytobacillus</taxon>
    </lineage>
</organism>